<dbReference type="PRINTS" id="PR00344">
    <property type="entry name" value="BCTRLSENSOR"/>
</dbReference>
<evidence type="ECO:0000256" key="5">
    <source>
        <dbReference type="ARBA" id="ARBA00022777"/>
    </source>
</evidence>
<dbReference type="PROSITE" id="PS50109">
    <property type="entry name" value="HIS_KIN"/>
    <property type="match status" value="1"/>
</dbReference>
<dbReference type="InterPro" id="IPR036890">
    <property type="entry name" value="HATPase_C_sf"/>
</dbReference>
<dbReference type="InterPro" id="IPR001610">
    <property type="entry name" value="PAC"/>
</dbReference>
<keyword evidence="3" id="KW-0597">Phosphoprotein</keyword>
<dbReference type="PROSITE" id="PS50113">
    <property type="entry name" value="PAC"/>
    <property type="match status" value="2"/>
</dbReference>
<dbReference type="Pfam" id="PF07494">
    <property type="entry name" value="Reg_prop"/>
    <property type="match status" value="3"/>
</dbReference>
<evidence type="ECO:0000259" key="8">
    <source>
        <dbReference type="PROSITE" id="PS50113"/>
    </source>
</evidence>
<dbReference type="InterPro" id="IPR013655">
    <property type="entry name" value="PAS_fold_3"/>
</dbReference>
<reference evidence="9 10" key="1">
    <citation type="submission" date="2016-10" db="EMBL/GenBank/DDBJ databases">
        <authorList>
            <person name="de Groot N.N."/>
        </authorList>
    </citation>
    <scope>NUCLEOTIDE SEQUENCE [LARGE SCALE GENOMIC DNA]</scope>
    <source>
        <strain evidence="9 10">DSM 22489</strain>
    </source>
</reference>
<accession>A0A1H5UXQ2</accession>
<dbReference type="InterPro" id="IPR000700">
    <property type="entry name" value="PAS-assoc_C"/>
</dbReference>
<sequence length="1306" mass="144075">MAPHRLPATANKESSNVSRAFVYLALFLLASVGKVAALDPTHRISQYGHTAWRIQDGNFGGQPVSITQTTDGYLWIGTSTGVLRFDGVEFVPWTSLSSDKLPSADVHAVLGAKDGSLWIATENGLTRWVNHHSTSFLIGREFNAILQDEKGAIWVTRSGSGPRALPLCRIHGTDVQCFSYGTGDGAGLSAAIGLAEDSSGDLWVGHDTAVVRWNAAPTKIYRPAALRSHQGTGGVVAFAAAPDGSVWVGVDTSGHGGGLQHIENGAMEPFMVPKLDGETLEVQALLIDRQGNLWVGTGNQGVYRIHGSEVDHFGSADGLSGDYVNQIFEDREGNVWFATSNGMDMLRDLRVTTFTKREGLSEDVVESVLAARDGTVWIGADHLQALVDGSISPELGKGLPGNFVTSLLEDHTGRLWVGMNNTLWVHEGGSTNGTFRQIKRKDGRAIGTVRGLAEDSDHNIWVQANGPPATLLRLQNLEIQEEFLEPPLPRTFRLASDPKAGIWLGLVNSKDGSSLARLRSGKLELFRFVDRPEITINALFKAPDGSILGAADYGGIAGWKDGKQRTLSVRNGLPCDDVYTINADDQSDLWLYAACGLIEIPKGEVQRWWQETDAKLRFRLFDALDGVQAGKSHFSGSSRGPDGRLWFANNSVAQTIDPAHMAGNTLPPPVYITGVVADRKSSPPQEGLRLPALTHDLEIDYTALSFSAPKKVMFRYMLEGRDTSWQEPGPRRQAFYNDLGPRHYRFRVIACNNDGVWNEIGASLDFSIAPAYYQTAWFRVLCGAAFLALLWGLYQRRLRQVQSQFDASLAERARIVEELRRVIDSIPGFVCAMSPEGEVVLLNRQLLDYFGKTFEEMRGGWATNESIHPEDRARSLEIFKHSITTGTPHEYEQRYLRADGVYRWFRRSARPMRDAEGRITGWYALMTDIEDRKRAQVELQRNEAFLAEGQQLSSTGTFSWSLEKEDVVVSEEARRIFDFGANEPVTLDRIGDRIHPEDASMFAEKMGQTRDSGHDQDYEIRLRLADGIVKYVHVTSKASQREDGRLEYIGAIQDVTERRLAEEALSQLRSELAHMARVTSLGALTASITHEISQPLSGIVTNASICVRTLSTGAPNIDSAQEAARRIIRDGNRASDVITRLRALFSKKEFTAEVVDLNDAVREVIALSSDDLARDRVILRQELANYLPRALGDRVQLQQVILNLLRNGSDAMQRVDDRPREMVIRTEADGDGYVRLTVQDSGVGISPQGIEKLFEAFYTTKGDGMGMGLSISRSIVDRHHGRLWATPNDGPGATFSFSIPCATNTP</sequence>
<dbReference type="SUPFAM" id="SSF55785">
    <property type="entry name" value="PYP-like sensor domain (PAS domain)"/>
    <property type="match status" value="2"/>
</dbReference>
<dbReference type="SMART" id="SM00387">
    <property type="entry name" value="HATPase_c"/>
    <property type="match status" value="1"/>
</dbReference>
<dbReference type="Pfam" id="PF02518">
    <property type="entry name" value="HATPase_c"/>
    <property type="match status" value="1"/>
</dbReference>
<proteinExistence type="predicted"/>
<dbReference type="SUPFAM" id="SSF47384">
    <property type="entry name" value="Homodimeric domain of signal transducing histidine kinase"/>
    <property type="match status" value="1"/>
</dbReference>
<gene>
    <name evidence="9" type="ORF">SAMN05421819_1256</name>
</gene>
<evidence type="ECO:0000313" key="10">
    <source>
        <dbReference type="Proteomes" id="UP000236728"/>
    </source>
</evidence>
<evidence type="ECO:0000256" key="2">
    <source>
        <dbReference type="ARBA" id="ARBA00012438"/>
    </source>
</evidence>
<feature type="domain" description="PAS" evidence="7">
    <location>
        <begin position="815"/>
        <end position="886"/>
    </location>
</feature>
<dbReference type="EMBL" id="FNVA01000001">
    <property type="protein sequence ID" value="SEF79849.1"/>
    <property type="molecule type" value="Genomic_DNA"/>
</dbReference>
<evidence type="ECO:0000256" key="4">
    <source>
        <dbReference type="ARBA" id="ARBA00022679"/>
    </source>
</evidence>
<dbReference type="Proteomes" id="UP000236728">
    <property type="component" value="Unassembled WGS sequence"/>
</dbReference>
<dbReference type="InterPro" id="IPR035965">
    <property type="entry name" value="PAS-like_dom_sf"/>
</dbReference>
<dbReference type="Gene3D" id="2.130.10.10">
    <property type="entry name" value="YVTN repeat-like/Quinoprotein amine dehydrogenase"/>
    <property type="match status" value="3"/>
</dbReference>
<dbReference type="PANTHER" id="PTHR43304">
    <property type="entry name" value="PHYTOCHROME-LIKE PROTEIN CPH1"/>
    <property type="match status" value="1"/>
</dbReference>
<name>A0A1H5UXQ2_9BACT</name>
<dbReference type="InterPro" id="IPR011123">
    <property type="entry name" value="Y_Y_Y"/>
</dbReference>
<dbReference type="CDD" id="cd00130">
    <property type="entry name" value="PAS"/>
    <property type="match status" value="2"/>
</dbReference>
<dbReference type="InterPro" id="IPR003594">
    <property type="entry name" value="HATPase_dom"/>
</dbReference>
<dbReference type="SUPFAM" id="SSF55874">
    <property type="entry name" value="ATPase domain of HSP90 chaperone/DNA topoisomerase II/histidine kinase"/>
    <property type="match status" value="1"/>
</dbReference>
<feature type="domain" description="PAC" evidence="8">
    <location>
        <begin position="889"/>
        <end position="941"/>
    </location>
</feature>
<evidence type="ECO:0000259" key="6">
    <source>
        <dbReference type="PROSITE" id="PS50109"/>
    </source>
</evidence>
<keyword evidence="4" id="KW-0808">Transferase</keyword>
<dbReference type="InterPro" id="IPR036097">
    <property type="entry name" value="HisK_dim/P_sf"/>
</dbReference>
<dbReference type="Pfam" id="PF00512">
    <property type="entry name" value="HisKA"/>
    <property type="match status" value="1"/>
</dbReference>
<dbReference type="InterPro" id="IPR003661">
    <property type="entry name" value="HisK_dim/P_dom"/>
</dbReference>
<dbReference type="InterPro" id="IPR013783">
    <property type="entry name" value="Ig-like_fold"/>
</dbReference>
<dbReference type="Gene3D" id="1.10.287.130">
    <property type="match status" value="1"/>
</dbReference>
<evidence type="ECO:0000259" key="7">
    <source>
        <dbReference type="PROSITE" id="PS50112"/>
    </source>
</evidence>
<dbReference type="Gene3D" id="2.60.40.10">
    <property type="entry name" value="Immunoglobulins"/>
    <property type="match status" value="1"/>
</dbReference>
<feature type="domain" description="Histidine kinase" evidence="6">
    <location>
        <begin position="1087"/>
        <end position="1303"/>
    </location>
</feature>
<dbReference type="Gene3D" id="3.30.450.20">
    <property type="entry name" value="PAS domain"/>
    <property type="match status" value="2"/>
</dbReference>
<keyword evidence="5" id="KW-0418">Kinase</keyword>
<dbReference type="InterPro" id="IPR011110">
    <property type="entry name" value="Reg_prop"/>
</dbReference>
<organism evidence="9 10">
    <name type="scientific">Bryocella elongata</name>
    <dbReference type="NCBI Taxonomy" id="863522"/>
    <lineage>
        <taxon>Bacteria</taxon>
        <taxon>Pseudomonadati</taxon>
        <taxon>Acidobacteriota</taxon>
        <taxon>Terriglobia</taxon>
        <taxon>Terriglobales</taxon>
        <taxon>Acidobacteriaceae</taxon>
        <taxon>Bryocella</taxon>
    </lineage>
</organism>
<dbReference type="CDD" id="cd00082">
    <property type="entry name" value="HisKA"/>
    <property type="match status" value="1"/>
</dbReference>
<dbReference type="SMART" id="SM00086">
    <property type="entry name" value="PAC"/>
    <property type="match status" value="2"/>
</dbReference>
<dbReference type="InterPro" id="IPR052162">
    <property type="entry name" value="Sensor_kinase/Photoreceptor"/>
</dbReference>
<feature type="domain" description="PAC" evidence="8">
    <location>
        <begin position="1016"/>
        <end position="1067"/>
    </location>
</feature>
<dbReference type="Gene3D" id="3.30.565.10">
    <property type="entry name" value="Histidine kinase-like ATPase, C-terminal domain"/>
    <property type="match status" value="1"/>
</dbReference>
<dbReference type="Pfam" id="PF07495">
    <property type="entry name" value="Y_Y_Y"/>
    <property type="match status" value="1"/>
</dbReference>
<dbReference type="PANTHER" id="PTHR43304:SF1">
    <property type="entry name" value="PAC DOMAIN-CONTAINING PROTEIN"/>
    <property type="match status" value="1"/>
</dbReference>
<dbReference type="EC" id="2.7.13.3" evidence="2"/>
<dbReference type="NCBIfam" id="TIGR00229">
    <property type="entry name" value="sensory_box"/>
    <property type="match status" value="2"/>
</dbReference>
<dbReference type="InterPro" id="IPR005467">
    <property type="entry name" value="His_kinase_dom"/>
</dbReference>
<dbReference type="SMART" id="SM00388">
    <property type="entry name" value="HisKA"/>
    <property type="match status" value="1"/>
</dbReference>
<dbReference type="GO" id="GO:0000155">
    <property type="term" value="F:phosphorelay sensor kinase activity"/>
    <property type="evidence" value="ECO:0007669"/>
    <property type="project" value="InterPro"/>
</dbReference>
<evidence type="ECO:0000313" key="9">
    <source>
        <dbReference type="EMBL" id="SEF79849.1"/>
    </source>
</evidence>
<comment type="catalytic activity">
    <reaction evidence="1">
        <text>ATP + protein L-histidine = ADP + protein N-phospho-L-histidine.</text>
        <dbReference type="EC" id="2.7.13.3"/>
    </reaction>
</comment>
<evidence type="ECO:0000256" key="1">
    <source>
        <dbReference type="ARBA" id="ARBA00000085"/>
    </source>
</evidence>
<dbReference type="InterPro" id="IPR000014">
    <property type="entry name" value="PAS"/>
</dbReference>
<protein>
    <recommendedName>
        <fullName evidence="2">histidine kinase</fullName>
        <ecNumber evidence="2">2.7.13.3</ecNumber>
    </recommendedName>
</protein>
<dbReference type="InterPro" id="IPR015943">
    <property type="entry name" value="WD40/YVTN_repeat-like_dom_sf"/>
</dbReference>
<dbReference type="SUPFAM" id="SSF63829">
    <property type="entry name" value="Calcium-dependent phosphotriesterase"/>
    <property type="match status" value="3"/>
</dbReference>
<dbReference type="SMART" id="SM00091">
    <property type="entry name" value="PAS"/>
    <property type="match status" value="2"/>
</dbReference>
<dbReference type="PROSITE" id="PS50112">
    <property type="entry name" value="PAS"/>
    <property type="match status" value="1"/>
</dbReference>
<dbReference type="Pfam" id="PF08447">
    <property type="entry name" value="PAS_3"/>
    <property type="match status" value="2"/>
</dbReference>
<dbReference type="InterPro" id="IPR004358">
    <property type="entry name" value="Sig_transdc_His_kin-like_C"/>
</dbReference>
<keyword evidence="10" id="KW-1185">Reference proteome</keyword>
<evidence type="ECO:0000256" key="3">
    <source>
        <dbReference type="ARBA" id="ARBA00022553"/>
    </source>
</evidence>